<accession>A0A1W9YPK3</accession>
<comment type="caution">
    <text evidence="1">The sequence shown here is derived from an EMBL/GenBank/DDBJ whole genome shotgun (WGS) entry which is preliminary data.</text>
</comment>
<name>A0A1W9YPK3_MYCBA</name>
<sequence length="77" mass="8535">MAVYYMQNTLKRKISTGDVIAAFNVIGWKNPANPANKLQVAGTLGWLDTSDMTDIKTVWAGQNYVEHDLPKAAKPKK</sequence>
<dbReference type="Proteomes" id="UP000192366">
    <property type="component" value="Unassembled WGS sequence"/>
</dbReference>
<dbReference type="EMBL" id="MVHJ01000036">
    <property type="protein sequence ID" value="ORA01991.1"/>
    <property type="molecule type" value="Genomic_DNA"/>
</dbReference>
<evidence type="ECO:0000313" key="2">
    <source>
        <dbReference type="Proteomes" id="UP000192366"/>
    </source>
</evidence>
<evidence type="ECO:0000313" key="1">
    <source>
        <dbReference type="EMBL" id="ORA01991.1"/>
    </source>
</evidence>
<organism evidence="1 2">
    <name type="scientific">Mycolicibacterium bacteremicum</name>
    <name type="common">Mycobacterium bacteremicum</name>
    <dbReference type="NCBI Taxonomy" id="564198"/>
    <lineage>
        <taxon>Bacteria</taxon>
        <taxon>Bacillati</taxon>
        <taxon>Actinomycetota</taxon>
        <taxon>Actinomycetes</taxon>
        <taxon>Mycobacteriales</taxon>
        <taxon>Mycobacteriaceae</taxon>
        <taxon>Mycolicibacterium</taxon>
    </lineage>
</organism>
<gene>
    <name evidence="1" type="ORF">BST17_25615</name>
</gene>
<protein>
    <submittedName>
        <fullName evidence="1">Uncharacterized protein</fullName>
    </submittedName>
</protein>
<dbReference type="STRING" id="564198.BST17_25615"/>
<reference evidence="1 2" key="1">
    <citation type="submission" date="2017-02" db="EMBL/GenBank/DDBJ databases">
        <title>The new phylogeny of genus Mycobacterium.</title>
        <authorList>
            <person name="Tortoli E."/>
            <person name="Trovato A."/>
            <person name="Cirillo D.M."/>
        </authorList>
    </citation>
    <scope>NUCLEOTIDE SEQUENCE [LARGE SCALE GENOMIC DNA]</scope>
    <source>
        <strain evidence="1 2">DSM 45578</strain>
    </source>
</reference>
<keyword evidence="2" id="KW-1185">Reference proteome</keyword>
<proteinExistence type="predicted"/>
<dbReference type="AlphaFoldDB" id="A0A1W9YPK3"/>